<evidence type="ECO:0000313" key="3">
    <source>
        <dbReference type="Proteomes" id="UP000075243"/>
    </source>
</evidence>
<dbReference type="SUPFAM" id="SSF53098">
    <property type="entry name" value="Ribonuclease H-like"/>
    <property type="match status" value="1"/>
</dbReference>
<evidence type="ECO:0000313" key="2">
    <source>
        <dbReference type="EMBL" id="KYP65119.1"/>
    </source>
</evidence>
<dbReference type="PANTHER" id="PTHR48475:SF2">
    <property type="entry name" value="RIBONUCLEASE H"/>
    <property type="match status" value="1"/>
</dbReference>
<dbReference type="GO" id="GO:0004523">
    <property type="term" value="F:RNA-DNA hybrid ribonuclease activity"/>
    <property type="evidence" value="ECO:0007669"/>
    <property type="project" value="InterPro"/>
</dbReference>
<organism evidence="2 3">
    <name type="scientific">Cajanus cajan</name>
    <name type="common">Pigeon pea</name>
    <name type="synonym">Cajanus indicus</name>
    <dbReference type="NCBI Taxonomy" id="3821"/>
    <lineage>
        <taxon>Eukaryota</taxon>
        <taxon>Viridiplantae</taxon>
        <taxon>Streptophyta</taxon>
        <taxon>Embryophyta</taxon>
        <taxon>Tracheophyta</taxon>
        <taxon>Spermatophyta</taxon>
        <taxon>Magnoliopsida</taxon>
        <taxon>eudicotyledons</taxon>
        <taxon>Gunneridae</taxon>
        <taxon>Pentapetalae</taxon>
        <taxon>rosids</taxon>
        <taxon>fabids</taxon>
        <taxon>Fabales</taxon>
        <taxon>Fabaceae</taxon>
        <taxon>Papilionoideae</taxon>
        <taxon>50 kb inversion clade</taxon>
        <taxon>NPAAA clade</taxon>
        <taxon>indigoferoid/millettioid clade</taxon>
        <taxon>Phaseoleae</taxon>
        <taxon>Cajanus</taxon>
    </lineage>
</organism>
<dbReference type="SUPFAM" id="SSF56672">
    <property type="entry name" value="DNA/RNA polymerases"/>
    <property type="match status" value="1"/>
</dbReference>
<dbReference type="GO" id="GO:0003676">
    <property type="term" value="F:nucleic acid binding"/>
    <property type="evidence" value="ECO:0007669"/>
    <property type="project" value="InterPro"/>
</dbReference>
<dbReference type="InterPro" id="IPR012337">
    <property type="entry name" value="RNaseH-like_sf"/>
</dbReference>
<dbReference type="InterPro" id="IPR036397">
    <property type="entry name" value="RNaseH_sf"/>
</dbReference>
<dbReference type="InterPro" id="IPR041577">
    <property type="entry name" value="RT_RNaseH_2"/>
</dbReference>
<dbReference type="AlphaFoldDB" id="A0A151TDI3"/>
<accession>A0A151TDI3</accession>
<dbReference type="InterPro" id="IPR043502">
    <property type="entry name" value="DNA/RNA_pol_sf"/>
</dbReference>
<proteinExistence type="predicted"/>
<feature type="domain" description="RNase H type-1" evidence="1">
    <location>
        <begin position="190"/>
        <end position="255"/>
    </location>
</feature>
<dbReference type="Gene3D" id="3.30.420.10">
    <property type="entry name" value="Ribonuclease H-like superfamily/Ribonuclease H"/>
    <property type="match status" value="1"/>
</dbReference>
<keyword evidence="3" id="KW-1185">Reference proteome</keyword>
<dbReference type="Gramene" id="C.cajan_11023.t">
    <property type="protein sequence ID" value="C.cajan_11023.t"/>
    <property type="gene ID" value="C.cajan_11023"/>
</dbReference>
<evidence type="ECO:0000259" key="1">
    <source>
        <dbReference type="PROSITE" id="PS50879"/>
    </source>
</evidence>
<name>A0A151TDI3_CAJCA</name>
<dbReference type="InterPro" id="IPR002156">
    <property type="entry name" value="RNaseH_domain"/>
</dbReference>
<dbReference type="PANTHER" id="PTHR48475">
    <property type="entry name" value="RIBONUCLEASE H"/>
    <property type="match status" value="1"/>
</dbReference>
<reference evidence="2 3" key="1">
    <citation type="journal article" date="2012" name="Nat. Biotechnol.">
        <title>Draft genome sequence of pigeonpea (Cajanus cajan), an orphan legume crop of resource-poor farmers.</title>
        <authorList>
            <person name="Varshney R.K."/>
            <person name="Chen W."/>
            <person name="Li Y."/>
            <person name="Bharti A.K."/>
            <person name="Saxena R.K."/>
            <person name="Schlueter J.A."/>
            <person name="Donoghue M.T."/>
            <person name="Azam S."/>
            <person name="Fan G."/>
            <person name="Whaley A.M."/>
            <person name="Farmer A.D."/>
            <person name="Sheridan J."/>
            <person name="Iwata A."/>
            <person name="Tuteja R."/>
            <person name="Penmetsa R.V."/>
            <person name="Wu W."/>
            <person name="Upadhyaya H.D."/>
            <person name="Yang S.P."/>
            <person name="Shah T."/>
            <person name="Saxena K.B."/>
            <person name="Michael T."/>
            <person name="McCombie W.R."/>
            <person name="Yang B."/>
            <person name="Zhang G."/>
            <person name="Yang H."/>
            <person name="Wang J."/>
            <person name="Spillane C."/>
            <person name="Cook D.R."/>
            <person name="May G.D."/>
            <person name="Xu X."/>
            <person name="Jackson S.A."/>
        </authorList>
    </citation>
    <scope>NUCLEOTIDE SEQUENCE [LARGE SCALE GENOMIC DNA]</scope>
    <source>
        <strain evidence="3">cv. Asha</strain>
    </source>
</reference>
<gene>
    <name evidence="2" type="ORF">KK1_011347</name>
</gene>
<dbReference type="EMBL" id="CM003608">
    <property type="protein sequence ID" value="KYP65119.1"/>
    <property type="molecule type" value="Genomic_DNA"/>
</dbReference>
<dbReference type="Pfam" id="PF13456">
    <property type="entry name" value="RVT_3"/>
    <property type="match status" value="1"/>
</dbReference>
<protein>
    <recommendedName>
        <fullName evidence="1">RNase H type-1 domain-containing protein</fullName>
    </recommendedName>
</protein>
<dbReference type="PROSITE" id="PS50879">
    <property type="entry name" value="RNASE_H_1"/>
    <property type="match status" value="1"/>
</dbReference>
<dbReference type="Proteomes" id="UP000075243">
    <property type="component" value="Chromosome 6"/>
</dbReference>
<sequence length="255" mass="28585">MRLNLEKCVFGVSGRKFLSFMLSTRGIEANPDKCLAVINMRSSQNLKEVQNCEEAFQALKQRLGSPPILSKPDPRADMVVYLCVSNESISAVLIQEKEVQWSVYFISRMMQKVETMYQLLEKVALGLVHTALRTNYSVAKVLRKSELVGRMMAWSIELSEFDITFEPRGPIKSQCMADFVNELQPKGQFVSDLWTMHVDGSSNNQGSGAGIILEAPTGLILEQSLRFAFKASNNQAEYEALLPGLRLAQEIGARR</sequence>
<dbReference type="Pfam" id="PF17919">
    <property type="entry name" value="RT_RNaseH_2"/>
    <property type="match status" value="1"/>
</dbReference>